<organism evidence="7 8">
    <name type="scientific">Pseudomonas congelans</name>
    <dbReference type="NCBI Taxonomy" id="200452"/>
    <lineage>
        <taxon>Bacteria</taxon>
        <taxon>Pseudomonadati</taxon>
        <taxon>Pseudomonadota</taxon>
        <taxon>Gammaproteobacteria</taxon>
        <taxon>Pseudomonadales</taxon>
        <taxon>Pseudomonadaceae</taxon>
        <taxon>Pseudomonas</taxon>
    </lineage>
</organism>
<dbReference type="InterPro" id="IPR012318">
    <property type="entry name" value="HTH_CRP"/>
</dbReference>
<dbReference type="PATRIC" id="fig|200452.3.peg.291"/>
<dbReference type="AlphaFoldDB" id="A0A0P9MUH5"/>
<evidence type="ECO:0000256" key="3">
    <source>
        <dbReference type="ARBA" id="ARBA00023125"/>
    </source>
</evidence>
<proteinExistence type="predicted"/>
<feature type="domain" description="Cyclic nucleotide-binding" evidence="5">
    <location>
        <begin position="26"/>
        <end position="96"/>
    </location>
</feature>
<dbReference type="Pfam" id="PF13545">
    <property type="entry name" value="HTH_Crp_2"/>
    <property type="match status" value="1"/>
</dbReference>
<dbReference type="EMBL" id="LJQB01000001">
    <property type="protein sequence ID" value="KPW87962.1"/>
    <property type="molecule type" value="Genomic_DNA"/>
</dbReference>
<evidence type="ECO:0000256" key="1">
    <source>
        <dbReference type="ARBA" id="ARBA00023004"/>
    </source>
</evidence>
<dbReference type="Gene3D" id="1.10.10.10">
    <property type="entry name" value="Winged helix-like DNA-binding domain superfamily/Winged helix DNA-binding domain"/>
    <property type="match status" value="1"/>
</dbReference>
<dbReference type="SMART" id="SM00419">
    <property type="entry name" value="HTH_CRP"/>
    <property type="match status" value="1"/>
</dbReference>
<reference evidence="7 8" key="1">
    <citation type="submission" date="2015-09" db="EMBL/GenBank/DDBJ databases">
        <title>Genome announcement of multiple Pseudomonas syringae strains.</title>
        <authorList>
            <person name="Thakur S."/>
            <person name="Wang P.W."/>
            <person name="Gong Y."/>
            <person name="Weir B.S."/>
            <person name="Guttman D.S."/>
        </authorList>
    </citation>
    <scope>NUCLEOTIDE SEQUENCE [LARGE SCALE GENOMIC DNA]</scope>
    <source>
        <strain evidence="7 8">ICMP19117</strain>
    </source>
</reference>
<dbReference type="CDD" id="cd00038">
    <property type="entry name" value="CAP_ED"/>
    <property type="match status" value="1"/>
</dbReference>
<keyword evidence="2" id="KW-0805">Transcription regulation</keyword>
<dbReference type="PRINTS" id="PR00034">
    <property type="entry name" value="HTHCRP"/>
</dbReference>
<dbReference type="InterPro" id="IPR014710">
    <property type="entry name" value="RmlC-like_jellyroll"/>
</dbReference>
<gene>
    <name evidence="7" type="ORF">ALO92_00225</name>
</gene>
<evidence type="ECO:0000259" key="6">
    <source>
        <dbReference type="PROSITE" id="PS51063"/>
    </source>
</evidence>
<dbReference type="SUPFAM" id="SSF46785">
    <property type="entry name" value="Winged helix' DNA-binding domain"/>
    <property type="match status" value="1"/>
</dbReference>
<dbReference type="GO" id="GO:0003677">
    <property type="term" value="F:DNA binding"/>
    <property type="evidence" value="ECO:0007669"/>
    <property type="project" value="UniProtKB-KW"/>
</dbReference>
<keyword evidence="1" id="KW-0408">Iron</keyword>
<dbReference type="PANTHER" id="PTHR24567:SF75">
    <property type="entry name" value="FUMARATE AND NITRATE REDUCTION REGULATORY PROTEIN"/>
    <property type="match status" value="1"/>
</dbReference>
<evidence type="ECO:0000313" key="7">
    <source>
        <dbReference type="EMBL" id="KPW87962.1"/>
    </source>
</evidence>
<dbReference type="InterPro" id="IPR000595">
    <property type="entry name" value="cNMP-bd_dom"/>
</dbReference>
<sequence>MMSEPVKSRAQTQAHCKDCSLAPLCLPLSLNTEDMDSLDQIVKRGRPLKKGEFLFRQGDTFESVYAVRSGALKTFNISDSGEEQLTGFHLPSELVGMSGMDAEAYPVSAQALETTSVCEIPFERLDELSVKLPQLRRQLMRVMSREIRDDQQMMLLLSKKTADERIATFLINLSARFRARGFSANQFRLSMSRNEIGNHLGLAVETVSRVFTRFQQNQLISAEGKEIHILAPIELCALAGGSMQS</sequence>
<dbReference type="GO" id="GO:0003700">
    <property type="term" value="F:DNA-binding transcription factor activity"/>
    <property type="evidence" value="ECO:0007669"/>
    <property type="project" value="TreeGrafter"/>
</dbReference>
<dbReference type="CDD" id="cd00092">
    <property type="entry name" value="HTH_CRP"/>
    <property type="match status" value="1"/>
</dbReference>
<name>A0A0P9MUH5_9PSED</name>
<dbReference type="PANTHER" id="PTHR24567">
    <property type="entry name" value="CRP FAMILY TRANSCRIPTIONAL REGULATORY PROTEIN"/>
    <property type="match status" value="1"/>
</dbReference>
<dbReference type="InterPro" id="IPR018490">
    <property type="entry name" value="cNMP-bd_dom_sf"/>
</dbReference>
<dbReference type="GO" id="GO:0005829">
    <property type="term" value="C:cytosol"/>
    <property type="evidence" value="ECO:0007669"/>
    <property type="project" value="TreeGrafter"/>
</dbReference>
<comment type="caution">
    <text evidence="7">The sequence shown here is derived from an EMBL/GenBank/DDBJ whole genome shotgun (WGS) entry which is preliminary data.</text>
</comment>
<dbReference type="NCBIfam" id="NF008365">
    <property type="entry name" value="PRK11161.1"/>
    <property type="match status" value="1"/>
</dbReference>
<evidence type="ECO:0000313" key="8">
    <source>
        <dbReference type="Proteomes" id="UP000050411"/>
    </source>
</evidence>
<dbReference type="PROSITE" id="PS50042">
    <property type="entry name" value="CNMP_BINDING_3"/>
    <property type="match status" value="1"/>
</dbReference>
<evidence type="ECO:0000256" key="4">
    <source>
        <dbReference type="ARBA" id="ARBA00023163"/>
    </source>
</evidence>
<keyword evidence="4" id="KW-0804">Transcription</keyword>
<feature type="domain" description="HTH crp-type" evidence="6">
    <location>
        <begin position="160"/>
        <end position="233"/>
    </location>
</feature>
<evidence type="ECO:0000259" key="5">
    <source>
        <dbReference type="PROSITE" id="PS50042"/>
    </source>
</evidence>
<accession>A0A0P9MUH5</accession>
<dbReference type="SMART" id="SM00100">
    <property type="entry name" value="cNMP"/>
    <property type="match status" value="1"/>
</dbReference>
<dbReference type="SUPFAM" id="SSF51206">
    <property type="entry name" value="cAMP-binding domain-like"/>
    <property type="match status" value="1"/>
</dbReference>
<evidence type="ECO:0000256" key="2">
    <source>
        <dbReference type="ARBA" id="ARBA00023015"/>
    </source>
</evidence>
<dbReference type="InterPro" id="IPR036388">
    <property type="entry name" value="WH-like_DNA-bd_sf"/>
</dbReference>
<dbReference type="Proteomes" id="UP000050411">
    <property type="component" value="Unassembled WGS sequence"/>
</dbReference>
<dbReference type="Pfam" id="PF00027">
    <property type="entry name" value="cNMP_binding"/>
    <property type="match status" value="1"/>
</dbReference>
<dbReference type="PROSITE" id="PS51063">
    <property type="entry name" value="HTH_CRP_2"/>
    <property type="match status" value="1"/>
</dbReference>
<dbReference type="InterPro" id="IPR036390">
    <property type="entry name" value="WH_DNA-bd_sf"/>
</dbReference>
<keyword evidence="3" id="KW-0238">DNA-binding</keyword>
<dbReference type="Gene3D" id="2.60.120.10">
    <property type="entry name" value="Jelly Rolls"/>
    <property type="match status" value="1"/>
</dbReference>
<dbReference type="FunFam" id="1.10.10.10:FF:000028">
    <property type="entry name" value="Fumarate/nitrate reduction transcriptional regulator Fnr"/>
    <property type="match status" value="1"/>
</dbReference>
<protein>
    <submittedName>
        <fullName evidence="7">Cyclic nucleotide-binding protein</fullName>
    </submittedName>
</protein>
<dbReference type="FunFam" id="2.60.120.10:FF:000004">
    <property type="entry name" value="Fumarate/nitrate reduction transcriptional regulator Fnr"/>
    <property type="match status" value="1"/>
</dbReference>
<dbReference type="InterPro" id="IPR050397">
    <property type="entry name" value="Env_Response_Regulators"/>
</dbReference>